<protein>
    <submittedName>
        <fullName evidence="2">Uncharacterized protein</fullName>
    </submittedName>
</protein>
<feature type="region of interest" description="Disordered" evidence="1">
    <location>
        <begin position="163"/>
        <end position="201"/>
    </location>
</feature>
<dbReference type="Proteomes" id="UP000244336">
    <property type="component" value="Chromosome 8"/>
</dbReference>
<proteinExistence type="predicted"/>
<evidence type="ECO:0000313" key="2">
    <source>
        <dbReference type="EMBL" id="PUZ44855.1"/>
    </source>
</evidence>
<keyword evidence="3" id="KW-1185">Reference proteome</keyword>
<sequence length="201" mass="22635">MASILTEWFVPHSPLREERKVGVVIDSASGLKALEWAQKYLVLSQPNDKFFIIGVKPRNNTTENDREYTFEGMEAIDQEEDEQAHDQATSKGRWENVKSKAFVFKEICVTKVYRKDNTDLATLRQAITDFGLNVLVVGRQTVLGIITELMEEPTCTIVVVKDDTPARDEENGKEKLLRSSSKKRKGSDDPTPVASTSKINS</sequence>
<accession>A0A2T7CND2</accession>
<name>A0A2T7CND2_9POAL</name>
<evidence type="ECO:0000313" key="3">
    <source>
        <dbReference type="Proteomes" id="UP000244336"/>
    </source>
</evidence>
<dbReference type="AlphaFoldDB" id="A0A2T7CND2"/>
<reference evidence="2 3" key="1">
    <citation type="submission" date="2018-04" db="EMBL/GenBank/DDBJ databases">
        <title>WGS assembly of Panicum hallii var. hallii HAL2.</title>
        <authorList>
            <person name="Lovell J."/>
            <person name="Jenkins J."/>
            <person name="Lowry D."/>
            <person name="Mamidi S."/>
            <person name="Sreedasyam A."/>
            <person name="Weng X."/>
            <person name="Barry K."/>
            <person name="Bonette J."/>
            <person name="Campitelli B."/>
            <person name="Daum C."/>
            <person name="Gordon S."/>
            <person name="Gould B."/>
            <person name="Lipzen A."/>
            <person name="MacQueen A."/>
            <person name="Palacio-Mejia J."/>
            <person name="Plott C."/>
            <person name="Shakirov E."/>
            <person name="Shu S."/>
            <person name="Yoshinaga Y."/>
            <person name="Zane M."/>
            <person name="Rokhsar D."/>
            <person name="Grimwood J."/>
            <person name="Schmutz J."/>
            <person name="Juenger T."/>
        </authorList>
    </citation>
    <scope>NUCLEOTIDE SEQUENCE [LARGE SCALE GENOMIC DNA]</scope>
    <source>
        <strain evidence="3">cv. HAL2</strain>
    </source>
</reference>
<feature type="compositionally biased region" description="Basic and acidic residues" evidence="1">
    <location>
        <begin position="163"/>
        <end position="177"/>
    </location>
</feature>
<dbReference type="Gramene" id="PUZ44855">
    <property type="protein sequence ID" value="PUZ44855"/>
    <property type="gene ID" value="GQ55_8G164700"/>
</dbReference>
<gene>
    <name evidence="2" type="ORF">GQ55_8G164700</name>
</gene>
<organism evidence="2 3">
    <name type="scientific">Panicum hallii var. hallii</name>
    <dbReference type="NCBI Taxonomy" id="1504633"/>
    <lineage>
        <taxon>Eukaryota</taxon>
        <taxon>Viridiplantae</taxon>
        <taxon>Streptophyta</taxon>
        <taxon>Embryophyta</taxon>
        <taxon>Tracheophyta</taxon>
        <taxon>Spermatophyta</taxon>
        <taxon>Magnoliopsida</taxon>
        <taxon>Liliopsida</taxon>
        <taxon>Poales</taxon>
        <taxon>Poaceae</taxon>
        <taxon>PACMAD clade</taxon>
        <taxon>Panicoideae</taxon>
        <taxon>Panicodae</taxon>
        <taxon>Paniceae</taxon>
        <taxon>Panicinae</taxon>
        <taxon>Panicum</taxon>
        <taxon>Panicum sect. Panicum</taxon>
    </lineage>
</organism>
<dbReference type="EMBL" id="CM009756">
    <property type="protein sequence ID" value="PUZ44855.1"/>
    <property type="molecule type" value="Genomic_DNA"/>
</dbReference>
<evidence type="ECO:0000256" key="1">
    <source>
        <dbReference type="SAM" id="MobiDB-lite"/>
    </source>
</evidence>